<keyword evidence="1" id="KW-1133">Transmembrane helix</keyword>
<evidence type="ECO:0000313" key="2">
    <source>
        <dbReference type="EMBL" id="PZC77931.1"/>
    </source>
</evidence>
<keyword evidence="3" id="KW-1185">Reference proteome</keyword>
<keyword evidence="1" id="KW-0812">Transmembrane</keyword>
<accession>A0A2W1BUA3</accession>
<reference evidence="2 3" key="1">
    <citation type="journal article" date="2017" name="BMC Biol.">
        <title>Genomic innovations, transcriptional plasticity and gene loss underlying the evolution and divergence of two highly polyphagous and invasive Helicoverpa pest species.</title>
        <authorList>
            <person name="Pearce S.L."/>
            <person name="Clarke D.F."/>
            <person name="East P.D."/>
            <person name="Elfekih S."/>
            <person name="Gordon K.H."/>
            <person name="Jermiin L.S."/>
            <person name="McGaughran A."/>
            <person name="Oakeshott J.G."/>
            <person name="Papanikolaou A."/>
            <person name="Perera O.P."/>
            <person name="Rane R.V."/>
            <person name="Richards S."/>
            <person name="Tay W.T."/>
            <person name="Walsh T.K."/>
            <person name="Anderson A."/>
            <person name="Anderson C.J."/>
            <person name="Asgari S."/>
            <person name="Board P.G."/>
            <person name="Bretschneider A."/>
            <person name="Campbell P.M."/>
            <person name="Chertemps T."/>
            <person name="Christeller J.T."/>
            <person name="Coppin C.W."/>
            <person name="Downes S.J."/>
            <person name="Duan G."/>
            <person name="Farnsworth C.A."/>
            <person name="Good R.T."/>
            <person name="Han L.B."/>
            <person name="Han Y.C."/>
            <person name="Hatje K."/>
            <person name="Horne I."/>
            <person name="Huang Y.P."/>
            <person name="Hughes D.S."/>
            <person name="Jacquin-Joly E."/>
            <person name="James W."/>
            <person name="Jhangiani S."/>
            <person name="Kollmar M."/>
            <person name="Kuwar S.S."/>
            <person name="Li S."/>
            <person name="Liu N.Y."/>
            <person name="Maibeche M.T."/>
            <person name="Miller J.R."/>
            <person name="Montagne N."/>
            <person name="Perry T."/>
            <person name="Qu J."/>
            <person name="Song S.V."/>
            <person name="Sutton G.G."/>
            <person name="Vogel H."/>
            <person name="Walenz B.P."/>
            <person name="Xu W."/>
            <person name="Zhang H.J."/>
            <person name="Zou Z."/>
            <person name="Batterham P."/>
            <person name="Edwards O.R."/>
            <person name="Feyereisen R."/>
            <person name="Gibbs R.A."/>
            <person name="Heckel D.G."/>
            <person name="McGrath A."/>
            <person name="Robin C."/>
            <person name="Scherer S.E."/>
            <person name="Worley K.C."/>
            <person name="Wu Y.D."/>
        </authorList>
    </citation>
    <scope>NUCLEOTIDE SEQUENCE [LARGE SCALE GENOMIC DNA]</scope>
    <source>
        <strain evidence="2">Harm_GR_Male_#8</strain>
        <tissue evidence="2">Whole organism</tissue>
    </source>
</reference>
<evidence type="ECO:0000313" key="3">
    <source>
        <dbReference type="Proteomes" id="UP000249218"/>
    </source>
</evidence>
<sequence>MVDVAVSHDENFVKAENEKQMKYLDLAHEVVAMWSVDTAVVVPIVVMANGLIAKSLDEYLMRLIRGIGSE</sequence>
<dbReference type="EMBL" id="KZ149916">
    <property type="protein sequence ID" value="PZC77931.1"/>
    <property type="molecule type" value="Genomic_DNA"/>
</dbReference>
<name>A0A2W1BUA3_HELAM</name>
<gene>
    <name evidence="2" type="primary">HaOG202738</name>
    <name evidence="2" type="ORF">B5X24_HaOG202738</name>
</gene>
<dbReference type="AlphaFoldDB" id="A0A2W1BUA3"/>
<evidence type="ECO:0000256" key="1">
    <source>
        <dbReference type="SAM" id="Phobius"/>
    </source>
</evidence>
<dbReference type="OrthoDB" id="2194416at2759"/>
<feature type="transmembrane region" description="Helical" evidence="1">
    <location>
        <begin position="31"/>
        <end position="52"/>
    </location>
</feature>
<dbReference type="Proteomes" id="UP000249218">
    <property type="component" value="Unassembled WGS sequence"/>
</dbReference>
<keyword evidence="1" id="KW-0472">Membrane</keyword>
<organism evidence="2 3">
    <name type="scientific">Helicoverpa armigera</name>
    <name type="common">Cotton bollworm</name>
    <name type="synonym">Heliothis armigera</name>
    <dbReference type="NCBI Taxonomy" id="29058"/>
    <lineage>
        <taxon>Eukaryota</taxon>
        <taxon>Metazoa</taxon>
        <taxon>Ecdysozoa</taxon>
        <taxon>Arthropoda</taxon>
        <taxon>Hexapoda</taxon>
        <taxon>Insecta</taxon>
        <taxon>Pterygota</taxon>
        <taxon>Neoptera</taxon>
        <taxon>Endopterygota</taxon>
        <taxon>Lepidoptera</taxon>
        <taxon>Glossata</taxon>
        <taxon>Ditrysia</taxon>
        <taxon>Noctuoidea</taxon>
        <taxon>Noctuidae</taxon>
        <taxon>Heliothinae</taxon>
        <taxon>Helicoverpa</taxon>
    </lineage>
</organism>
<proteinExistence type="predicted"/>
<protein>
    <submittedName>
        <fullName evidence="2">Uncharacterized protein</fullName>
    </submittedName>
</protein>